<dbReference type="InterPro" id="IPR025875">
    <property type="entry name" value="Leu-rich_rpt_4"/>
</dbReference>
<evidence type="ECO:0000313" key="6">
    <source>
        <dbReference type="EMBL" id="CAL6043961.1"/>
    </source>
</evidence>
<name>A0AA86NQ29_9EUKA</name>
<dbReference type="Gene3D" id="3.80.10.10">
    <property type="entry name" value="Ribonuclease Inhibitor"/>
    <property type="match status" value="2"/>
</dbReference>
<reference evidence="5 7" key="2">
    <citation type="submission" date="2024-07" db="EMBL/GenBank/DDBJ databases">
        <authorList>
            <person name="Akdeniz Z."/>
        </authorList>
    </citation>
    <scope>NUCLEOTIDE SEQUENCE [LARGE SCALE GENOMIC DNA]</scope>
</reference>
<evidence type="ECO:0000313" key="4">
    <source>
        <dbReference type="EMBL" id="CAI9923738.1"/>
    </source>
</evidence>
<dbReference type="EMBL" id="CATOUU010000295">
    <property type="protein sequence ID" value="CAI9923738.1"/>
    <property type="molecule type" value="Genomic_DNA"/>
</dbReference>
<evidence type="ECO:0000313" key="7">
    <source>
        <dbReference type="Proteomes" id="UP001642409"/>
    </source>
</evidence>
<dbReference type="InterPro" id="IPR001611">
    <property type="entry name" value="Leu-rich_rpt"/>
</dbReference>
<keyword evidence="1" id="KW-0433">Leucine-rich repeat</keyword>
<evidence type="ECO:0000313" key="5">
    <source>
        <dbReference type="EMBL" id="CAL6043957.1"/>
    </source>
</evidence>
<gene>
    <name evidence="3" type="ORF">HINF_LOCUS11381</name>
    <name evidence="4" type="ORF">HINF_LOCUS11383</name>
    <name evidence="5" type="ORF">HINF_LOCUS40324</name>
    <name evidence="6" type="ORF">HINF_LOCUS40326</name>
</gene>
<dbReference type="EMBL" id="CATOUU010000295">
    <property type="protein sequence ID" value="CAI9923736.1"/>
    <property type="molecule type" value="Genomic_DNA"/>
</dbReference>
<dbReference type="EMBL" id="CAXDID020000159">
    <property type="protein sequence ID" value="CAL6043961.1"/>
    <property type="molecule type" value="Genomic_DNA"/>
</dbReference>
<evidence type="ECO:0000256" key="1">
    <source>
        <dbReference type="ARBA" id="ARBA00022614"/>
    </source>
</evidence>
<organism evidence="4">
    <name type="scientific">Hexamita inflata</name>
    <dbReference type="NCBI Taxonomy" id="28002"/>
    <lineage>
        <taxon>Eukaryota</taxon>
        <taxon>Metamonada</taxon>
        <taxon>Diplomonadida</taxon>
        <taxon>Hexamitidae</taxon>
        <taxon>Hexamitinae</taxon>
        <taxon>Hexamita</taxon>
    </lineage>
</organism>
<protein>
    <submittedName>
        <fullName evidence="4">Leucine-rich repeat domain-containing protein</fullName>
    </submittedName>
    <submittedName>
        <fullName evidence="5">Leucine-rich_repeat domain-containing protein</fullName>
    </submittedName>
</protein>
<comment type="caution">
    <text evidence="4">The sequence shown here is derived from an EMBL/GenBank/DDBJ whole genome shotgun (WGS) entry which is preliminary data.</text>
</comment>
<dbReference type="PROSITE" id="PS51450">
    <property type="entry name" value="LRR"/>
    <property type="match status" value="3"/>
</dbReference>
<dbReference type="PANTHER" id="PTHR46652">
    <property type="entry name" value="LEUCINE-RICH REPEAT AND IQ DOMAIN-CONTAINING PROTEIN 1-RELATED"/>
    <property type="match status" value="1"/>
</dbReference>
<dbReference type="EMBL" id="CAXDID020000159">
    <property type="protein sequence ID" value="CAL6043957.1"/>
    <property type="molecule type" value="Genomic_DNA"/>
</dbReference>
<dbReference type="PANTHER" id="PTHR46652:SF3">
    <property type="entry name" value="LEUCINE-RICH REPEAT-CONTAINING PROTEIN 9"/>
    <property type="match status" value="1"/>
</dbReference>
<dbReference type="PRINTS" id="PR00019">
    <property type="entry name" value="LEURICHRPT"/>
</dbReference>
<keyword evidence="2" id="KW-0677">Repeat</keyword>
<dbReference type="AlphaFoldDB" id="A0AA86NQ29"/>
<dbReference type="Proteomes" id="UP001642409">
    <property type="component" value="Unassembled WGS sequence"/>
</dbReference>
<proteinExistence type="predicted"/>
<evidence type="ECO:0000313" key="3">
    <source>
        <dbReference type="EMBL" id="CAI9923736.1"/>
    </source>
</evidence>
<dbReference type="SUPFAM" id="SSF52058">
    <property type="entry name" value="L domain-like"/>
    <property type="match status" value="1"/>
</dbReference>
<accession>A0AA86NQ29</accession>
<dbReference type="Pfam" id="PF12799">
    <property type="entry name" value="LRR_4"/>
    <property type="match status" value="1"/>
</dbReference>
<evidence type="ECO:0000256" key="2">
    <source>
        <dbReference type="ARBA" id="ARBA00022737"/>
    </source>
</evidence>
<sequence length="514" mass="59643">MQNFLSNDNMNSLDFLQTEERFRFTLSLDLDEQITKILNSSKIVVFTDCPLVYFALIPTYPRFQLGRRCLTCQQEELCKLAKYGNQCVLHVSNNGLEATSCENIAELRMTNSSIENLNQINLLSSLRTLILDNIIDINGAFPLLKNLECISELNNIVELRVPNNDLTDISAVNRMKQLIHLDASMNKLKKIHLECYNLKHADFHANVIECVQQLPAGLSYLDLGDNMLHTIYFNQHEIEYLSLSNNYIIDIRNLTALKNFSYEWVGIQRRYPKQIDSFTESLQHFQRTYDSYFVEKYTEHTAQQSFYFHDDQLLQDFKFVDDIQSLQKTGKLHQVLIRKCINVCFSRVPTHITELTITQSKVENIYGLHNMVQLVHLDLSHNCLVDVYVIQHLLNLKSLDLSHNRIIFVDPITMLVNLKHVNFSHNRIPYDQLKRNPSLDTSQNNNIFTYQAPLSAEELLLYKRVKTITYISKIQFRSYDTSGNQSYINSLITALVAQLNTIVSLFMQFAGRGE</sequence>
<dbReference type="InterPro" id="IPR050836">
    <property type="entry name" value="SDS22/Internalin_LRR"/>
</dbReference>
<keyword evidence="7" id="KW-1185">Reference proteome</keyword>
<reference evidence="4" key="1">
    <citation type="submission" date="2023-06" db="EMBL/GenBank/DDBJ databases">
        <authorList>
            <person name="Kurt Z."/>
        </authorList>
    </citation>
    <scope>NUCLEOTIDE SEQUENCE</scope>
</reference>
<dbReference type="InterPro" id="IPR032675">
    <property type="entry name" value="LRR_dom_sf"/>
</dbReference>